<dbReference type="Proteomes" id="UP000694388">
    <property type="component" value="Unplaced"/>
</dbReference>
<reference evidence="1" key="2">
    <citation type="submission" date="2025-09" db="UniProtKB">
        <authorList>
            <consortium name="Ensembl"/>
        </authorList>
    </citation>
    <scope>IDENTIFICATION</scope>
</reference>
<proteinExistence type="predicted"/>
<evidence type="ECO:0000313" key="2">
    <source>
        <dbReference type="Proteomes" id="UP000694388"/>
    </source>
</evidence>
<protein>
    <submittedName>
        <fullName evidence="1">Uncharacterized protein</fullName>
    </submittedName>
</protein>
<sequence length="122" mass="13755">MLGVQVWGCFQGDKKLRVICIWSMVGHGKQTRLRVAQLEVLIIKCVSVYGLSPSAIANSQISSLQTILDCKQKQTNKKKLPPSHPTATVIKTTPYYLRRNDPKKMYLHIVVELSGGKWSKMD</sequence>
<organism evidence="1 2">
    <name type="scientific">Eptatretus burgeri</name>
    <name type="common">Inshore hagfish</name>
    <dbReference type="NCBI Taxonomy" id="7764"/>
    <lineage>
        <taxon>Eukaryota</taxon>
        <taxon>Metazoa</taxon>
        <taxon>Chordata</taxon>
        <taxon>Craniata</taxon>
        <taxon>Vertebrata</taxon>
        <taxon>Cyclostomata</taxon>
        <taxon>Myxini</taxon>
        <taxon>Myxiniformes</taxon>
        <taxon>Myxinidae</taxon>
        <taxon>Eptatretinae</taxon>
        <taxon>Eptatretus</taxon>
    </lineage>
</organism>
<dbReference type="AlphaFoldDB" id="A0A8C4Q5J1"/>
<reference evidence="1" key="1">
    <citation type="submission" date="2025-08" db="UniProtKB">
        <authorList>
            <consortium name="Ensembl"/>
        </authorList>
    </citation>
    <scope>IDENTIFICATION</scope>
</reference>
<accession>A0A8C4Q5J1</accession>
<evidence type="ECO:0000313" key="1">
    <source>
        <dbReference type="Ensembl" id="ENSEBUP00000010336.1"/>
    </source>
</evidence>
<name>A0A8C4Q5J1_EPTBU</name>
<dbReference type="Ensembl" id="ENSEBUT00000010883.1">
    <property type="protein sequence ID" value="ENSEBUP00000010336.1"/>
    <property type="gene ID" value="ENSEBUG00000006651.1"/>
</dbReference>
<keyword evidence="2" id="KW-1185">Reference proteome</keyword>